<dbReference type="GO" id="GO:0016798">
    <property type="term" value="F:hydrolase activity, acting on glycosyl bonds"/>
    <property type="evidence" value="ECO:0007669"/>
    <property type="project" value="UniProtKB-KW"/>
</dbReference>
<dbReference type="SUPFAM" id="SSF49785">
    <property type="entry name" value="Galactose-binding domain-like"/>
    <property type="match status" value="1"/>
</dbReference>
<dbReference type="Proteomes" id="UP000036923">
    <property type="component" value="Unassembled WGS sequence"/>
</dbReference>
<keyword evidence="5" id="KW-1185">Reference proteome</keyword>
<evidence type="ECO:0000313" key="4">
    <source>
        <dbReference type="EMBL" id="KNY27215.1"/>
    </source>
</evidence>
<protein>
    <submittedName>
        <fullName evidence="4">Coagulation factor 5/8 type domain protein</fullName>
    </submittedName>
</protein>
<proteinExistence type="predicted"/>
<comment type="caution">
    <text evidence="4">The sequence shown here is derived from an EMBL/GenBank/DDBJ whole genome shotgun (WGS) entry which is preliminary data.</text>
</comment>
<feature type="domain" description="F5/8 type C" evidence="3">
    <location>
        <begin position="502"/>
        <end position="660"/>
    </location>
</feature>
<dbReference type="Pfam" id="PF00754">
    <property type="entry name" value="F5_F8_type_C"/>
    <property type="match status" value="1"/>
</dbReference>
<dbReference type="OrthoDB" id="1089471at2"/>
<dbReference type="RefSeq" id="WP_036944520.1">
    <property type="nucleotide sequence ID" value="NZ_JQKC01000029.1"/>
</dbReference>
<keyword evidence="2" id="KW-0732">Signal</keyword>
<dbReference type="PATRIC" id="fig|398512.5.peg.2589"/>
<dbReference type="EMBL" id="LGTC01000001">
    <property type="protein sequence ID" value="KNY27215.1"/>
    <property type="molecule type" value="Genomic_DNA"/>
</dbReference>
<gene>
    <name evidence="4" type="ORF">Bccel_2483</name>
</gene>
<evidence type="ECO:0000256" key="2">
    <source>
        <dbReference type="SAM" id="SignalP"/>
    </source>
</evidence>
<name>A0A0L6JNB3_9FIRM</name>
<evidence type="ECO:0000256" key="1">
    <source>
        <dbReference type="ARBA" id="ARBA00023295"/>
    </source>
</evidence>
<feature type="chain" id="PRO_5005566105" evidence="2">
    <location>
        <begin position="30"/>
        <end position="660"/>
    </location>
</feature>
<reference evidence="5" key="1">
    <citation type="submission" date="2015-07" db="EMBL/GenBank/DDBJ databases">
        <title>Near-Complete Genome Sequence of the Cellulolytic Bacterium Bacteroides (Pseudobacteroides) cellulosolvens ATCC 35603.</title>
        <authorList>
            <person name="Dassa B."/>
            <person name="Utturkar S.M."/>
            <person name="Klingeman D.M."/>
            <person name="Hurt R.A."/>
            <person name="Keller M."/>
            <person name="Xu J."/>
            <person name="Reddy Y.H.K."/>
            <person name="Borovok I."/>
            <person name="Grinberg I.R."/>
            <person name="Lamed R."/>
            <person name="Zhivin O."/>
            <person name="Bayer E.A."/>
            <person name="Brown S.D."/>
        </authorList>
    </citation>
    <scope>NUCLEOTIDE SEQUENCE [LARGE SCALE GENOMIC DNA]</scope>
    <source>
        <strain evidence="5">DSM 2933</strain>
    </source>
</reference>
<organism evidence="4 5">
    <name type="scientific">Pseudobacteroides cellulosolvens ATCC 35603 = DSM 2933</name>
    <dbReference type="NCBI Taxonomy" id="398512"/>
    <lineage>
        <taxon>Bacteria</taxon>
        <taxon>Bacillati</taxon>
        <taxon>Bacillota</taxon>
        <taxon>Clostridia</taxon>
        <taxon>Eubacteriales</taxon>
        <taxon>Oscillospiraceae</taxon>
        <taxon>Pseudobacteroides</taxon>
    </lineage>
</organism>
<dbReference type="AlphaFoldDB" id="A0A0L6JNB3"/>
<feature type="signal peptide" evidence="2">
    <location>
        <begin position="1"/>
        <end position="29"/>
    </location>
</feature>
<dbReference type="Gene3D" id="2.60.120.260">
    <property type="entry name" value="Galactose-binding domain-like"/>
    <property type="match status" value="1"/>
</dbReference>
<keyword evidence="1" id="KW-0378">Hydrolase</keyword>
<keyword evidence="1" id="KW-0326">Glycosidase</keyword>
<dbReference type="STRING" id="398512.Bccel_2483"/>
<dbReference type="eggNOG" id="COG3291">
    <property type="taxonomic scope" value="Bacteria"/>
</dbReference>
<accession>A0A0L6JNB3</accession>
<dbReference type="InterPro" id="IPR000421">
    <property type="entry name" value="FA58C"/>
</dbReference>
<evidence type="ECO:0000259" key="3">
    <source>
        <dbReference type="PROSITE" id="PS50022"/>
    </source>
</evidence>
<evidence type="ECO:0000313" key="5">
    <source>
        <dbReference type="Proteomes" id="UP000036923"/>
    </source>
</evidence>
<sequence length="660" mass="75203" precursor="true">MKKFLKSKVLTAILGMLLLLQSVPNTVFADTYITPSEGQNIALNRPSSGSVAYYSRGSYISQYGTWPVDSYNNDTSCLVNGYKGDNATVPYNNSGIQGVSYNVWYPVDSSSGYADIDLGNNYYINKIVAYIPTDSAGVLRGVETYYNNQWTGIDLNSCTIEKTPKYKAYYFNPRIASKIRVYGNWLFEIEVYYTKSINRSITFQNGIPDGMVPYTFNSFVKKFGTDPLEQIKQEAIAGIKKGLDDANARYDITFSYVHFLPETGILQILIDFEVHSVEYGVLNPSMDSHINLEINYALVSSNDNFYLQLENYNINIYALVNEPYTLVPGLKDYINSKIKSEIRSKITSKLEEKRGEIIKLPEGEKINTPLESPQRVDNAWWKARITKELNRAINDYMPTSYNKSFTDSYTKQFFDSLSIYLNMDASCDFLDLNKFIASFKVGINGSIYAKDKGGSNWSASTSGDITFFLRFYDDPKTKRIFLSLEYVNVSYPSNDKVSKQLCDMVDELAAKINKYIYEVYCYSENYALKKPATASKYLSYESPANAVNGTIDDLHDKWCTGFGYGFNSWLTVDLGKQCNISRWKVVHEKGSGNGYNYTTKNFRFQASNDGVNWYDKDVVTNNTQGVTDRLLNPFYARYVRLYIDEGDSDNVARIYEFQVF</sequence>
<dbReference type="InterPro" id="IPR008979">
    <property type="entry name" value="Galactose-bd-like_sf"/>
</dbReference>
<dbReference type="PROSITE" id="PS50022">
    <property type="entry name" value="FA58C_3"/>
    <property type="match status" value="1"/>
</dbReference>